<dbReference type="Pfam" id="PF01494">
    <property type="entry name" value="FAD_binding_3"/>
    <property type="match status" value="1"/>
</dbReference>
<evidence type="ECO:0000313" key="5">
    <source>
        <dbReference type="EMBL" id="CAD0327404.1"/>
    </source>
</evidence>
<dbReference type="InterPro" id="IPR054707">
    <property type="entry name" value="DhpH_subs-bd"/>
</dbReference>
<keyword evidence="1" id="KW-0560">Oxidoreductase</keyword>
<dbReference type="Pfam" id="PF22607">
    <property type="entry name" value="FAD_binding-like"/>
    <property type="match status" value="1"/>
</dbReference>
<dbReference type="PRINTS" id="PR00420">
    <property type="entry name" value="RNGMNOXGNASE"/>
</dbReference>
<proteinExistence type="predicted"/>
<dbReference type="SUPFAM" id="SSF54373">
    <property type="entry name" value="FAD-linked reductases, C-terminal domain"/>
    <property type="match status" value="1"/>
</dbReference>
<evidence type="ECO:0000256" key="1">
    <source>
        <dbReference type="ARBA" id="ARBA00023002"/>
    </source>
</evidence>
<evidence type="ECO:0000259" key="4">
    <source>
        <dbReference type="Pfam" id="PF22607"/>
    </source>
</evidence>
<dbReference type="EMBL" id="LR861807">
    <property type="protein sequence ID" value="CAD1791991.1"/>
    <property type="molecule type" value="Genomic_DNA"/>
</dbReference>
<dbReference type="PANTHER" id="PTHR13789">
    <property type="entry name" value="MONOOXYGENASE"/>
    <property type="match status" value="1"/>
</dbReference>
<protein>
    <submittedName>
        <fullName evidence="6">FAD-dependent monooxygenase</fullName>
    </submittedName>
    <submittedName>
        <fullName evidence="5">Salicylate hydroxylase</fullName>
    </submittedName>
</protein>
<organism evidence="5">
    <name type="scientific">Xanthomonas campestris pv. juglandis</name>
    <name type="common">Xanthomonas arboricola pv. juglandis</name>
    <dbReference type="NCBI Taxonomy" id="195709"/>
    <lineage>
        <taxon>Bacteria</taxon>
        <taxon>Pseudomonadati</taxon>
        <taxon>Pseudomonadota</taxon>
        <taxon>Gammaproteobacteria</taxon>
        <taxon>Lysobacterales</taxon>
        <taxon>Lysobacteraceae</taxon>
        <taxon>Xanthomonas</taxon>
    </lineage>
</organism>
<feature type="domain" description="FAD-binding" evidence="3">
    <location>
        <begin position="280"/>
        <end position="357"/>
    </location>
</feature>
<dbReference type="GO" id="GO:0071949">
    <property type="term" value="F:FAD binding"/>
    <property type="evidence" value="ECO:0007669"/>
    <property type="project" value="InterPro"/>
</dbReference>
<reference evidence="5 7" key="1">
    <citation type="submission" date="2020-07" db="EMBL/GenBank/DDBJ databases">
        <authorList>
            <person name="Teixeira M."/>
        </authorList>
    </citation>
    <scope>NUCLEOTIDE SEQUENCE</scope>
    <source>
        <strain evidence="6">3</strain>
        <strain evidence="5">Xanthomonas arboricola pv. juglandis CPBF 427</strain>
    </source>
</reference>
<dbReference type="InterPro" id="IPR050493">
    <property type="entry name" value="FAD-dep_Monooxygenase_BioMet"/>
</dbReference>
<sequence length="373" mass="39947">MQSEQSEVLVIGGSLAGLTFALACSTRGIPVRIIERTTGHVQGGDSLSVDLNALKAVTGFDPRSAPVLPVVPAYRELTTWNALYRWLHDRASSTSGISIEEGMGVSAVNDEHSQPFIVLEDGSTRTGRAVIGADGYRSLIRRSISPEAPYAQYAGYLVWRGLVDERLLSKPVAWPSDGGLWIDFVAGYRLVAAVLPGRDGSLEPGTRQITFAWFDAHQETLLRSTGSLTESGGIVGTLARGTIDASVREKLLTAIPSVWPEIWAEAVEAGIAGDKILSGAPIAEYLPQRLARGRIAIIGDAAHTVSPMTGRGYLTGVEDAGVLAQALADHRDDAHGISKALSIYDSTRLPYARGLVSHSRRISREYVQYAANS</sequence>
<evidence type="ECO:0000313" key="7">
    <source>
        <dbReference type="Proteomes" id="UP000514411"/>
    </source>
</evidence>
<dbReference type="InterPro" id="IPR002938">
    <property type="entry name" value="FAD-bd"/>
</dbReference>
<accession>A0A2N7UZ01</accession>
<gene>
    <name evidence="6" type="ORF">XSP_002096</name>
    <name evidence="5" type="ORF">XSP_002113</name>
</gene>
<dbReference type="GO" id="GO:0004497">
    <property type="term" value="F:monooxygenase activity"/>
    <property type="evidence" value="ECO:0007669"/>
    <property type="project" value="UniProtKB-KW"/>
</dbReference>
<dbReference type="Proteomes" id="UP000514411">
    <property type="component" value="Chromosome"/>
</dbReference>
<feature type="domain" description="2,6-dihydroxypyridine 3-monooxygenase substrate binding" evidence="4">
    <location>
        <begin position="153"/>
        <end position="252"/>
    </location>
</feature>
<evidence type="ECO:0000259" key="3">
    <source>
        <dbReference type="Pfam" id="PF01494"/>
    </source>
</evidence>
<evidence type="ECO:0000256" key="2">
    <source>
        <dbReference type="ARBA" id="ARBA00023033"/>
    </source>
</evidence>
<dbReference type="EMBL" id="LR824643">
    <property type="protein sequence ID" value="CAD0327404.1"/>
    <property type="molecule type" value="Genomic_DNA"/>
</dbReference>
<name>A0A2N7UZ01_XANCJ</name>
<dbReference type="Gene3D" id="3.50.50.60">
    <property type="entry name" value="FAD/NAD(P)-binding domain"/>
    <property type="match status" value="2"/>
</dbReference>
<dbReference type="SUPFAM" id="SSF51905">
    <property type="entry name" value="FAD/NAD(P)-binding domain"/>
    <property type="match status" value="1"/>
</dbReference>
<evidence type="ECO:0000313" key="6">
    <source>
        <dbReference type="EMBL" id="CAD1791991.1"/>
    </source>
</evidence>
<keyword evidence="2 6" id="KW-0503">Monooxygenase</keyword>
<dbReference type="RefSeq" id="WP_016903431.1">
    <property type="nucleotide sequence ID" value="NZ_CP012251.1"/>
</dbReference>
<dbReference type="AlphaFoldDB" id="A0A2N7UZ01"/>
<dbReference type="InterPro" id="IPR036188">
    <property type="entry name" value="FAD/NAD-bd_sf"/>
</dbReference>
<dbReference type="PANTHER" id="PTHR13789:SF309">
    <property type="entry name" value="PUTATIVE (AFU_ORTHOLOGUE AFUA_6G14510)-RELATED"/>
    <property type="match status" value="1"/>
</dbReference>